<gene>
    <name evidence="2" type="ORF">ACFSGJ_18920</name>
</gene>
<dbReference type="InterPro" id="IPR039422">
    <property type="entry name" value="MarR/SlyA-like"/>
</dbReference>
<evidence type="ECO:0000313" key="3">
    <source>
        <dbReference type="Proteomes" id="UP001597353"/>
    </source>
</evidence>
<evidence type="ECO:0000313" key="2">
    <source>
        <dbReference type="EMBL" id="MFD1914279.1"/>
    </source>
</evidence>
<dbReference type="SUPFAM" id="SSF46785">
    <property type="entry name" value="Winged helix' DNA-binding domain"/>
    <property type="match status" value="1"/>
</dbReference>
<dbReference type="EMBL" id="JBHUGH010000037">
    <property type="protein sequence ID" value="MFD1914279.1"/>
    <property type="molecule type" value="Genomic_DNA"/>
</dbReference>
<comment type="caution">
    <text evidence="2">The sequence shown here is derived from an EMBL/GenBank/DDBJ whole genome shotgun (WGS) entry which is preliminary data.</text>
</comment>
<evidence type="ECO:0000259" key="1">
    <source>
        <dbReference type="SMART" id="SM00347"/>
    </source>
</evidence>
<accession>A0ABW4SA73</accession>
<organism evidence="2 3">
    <name type="scientific">Halodurantibacterium flavum</name>
    <dbReference type="NCBI Taxonomy" id="1382802"/>
    <lineage>
        <taxon>Bacteria</taxon>
        <taxon>Pseudomonadati</taxon>
        <taxon>Pseudomonadota</taxon>
        <taxon>Alphaproteobacteria</taxon>
        <taxon>Rhodobacterales</taxon>
        <taxon>Paracoccaceae</taxon>
        <taxon>Halodurantibacterium</taxon>
    </lineage>
</organism>
<dbReference type="PANTHER" id="PTHR33164">
    <property type="entry name" value="TRANSCRIPTIONAL REGULATOR, MARR FAMILY"/>
    <property type="match status" value="1"/>
</dbReference>
<reference evidence="3" key="1">
    <citation type="journal article" date="2019" name="Int. J. Syst. Evol. Microbiol.">
        <title>The Global Catalogue of Microorganisms (GCM) 10K type strain sequencing project: providing services to taxonomists for standard genome sequencing and annotation.</title>
        <authorList>
            <consortium name="The Broad Institute Genomics Platform"/>
            <consortium name="The Broad Institute Genome Sequencing Center for Infectious Disease"/>
            <person name="Wu L."/>
            <person name="Ma J."/>
        </authorList>
    </citation>
    <scope>NUCLEOTIDE SEQUENCE [LARGE SCALE GENOMIC DNA]</scope>
    <source>
        <strain evidence="3">CGMCC 4.7242</strain>
    </source>
</reference>
<dbReference type="RefSeq" id="WP_390265506.1">
    <property type="nucleotide sequence ID" value="NZ_JBHUGH010000037.1"/>
</dbReference>
<protein>
    <submittedName>
        <fullName evidence="2">MarR family winged helix-turn-helix transcriptional regulator</fullName>
    </submittedName>
</protein>
<feature type="domain" description="HTH marR-type" evidence="1">
    <location>
        <begin position="34"/>
        <end position="132"/>
    </location>
</feature>
<dbReference type="Gene3D" id="1.10.10.10">
    <property type="entry name" value="Winged helix-like DNA-binding domain superfamily/Winged helix DNA-binding domain"/>
    <property type="match status" value="1"/>
</dbReference>
<dbReference type="InterPro" id="IPR000835">
    <property type="entry name" value="HTH_MarR-typ"/>
</dbReference>
<name>A0ABW4SA73_9RHOB</name>
<sequence length="167" mass="17956">MTDVSPSTAGDEESGEQIRELMLFVGRLSGNLDKLLRKQDPALTMSQWLLLETLAAEGPSRPFAVARKMGITRQAIAQSVRKLAAAELISIDESDEASRAMIISSTDTGLAAVQAIEEQLISLVLAKNPKKRSAAAAKALPQLKLLAPAFEARRQNASTPSDRDLES</sequence>
<dbReference type="Proteomes" id="UP001597353">
    <property type="component" value="Unassembled WGS sequence"/>
</dbReference>
<keyword evidence="3" id="KW-1185">Reference proteome</keyword>
<proteinExistence type="predicted"/>
<dbReference type="PANTHER" id="PTHR33164:SF43">
    <property type="entry name" value="HTH-TYPE TRANSCRIPTIONAL REPRESSOR YETL"/>
    <property type="match status" value="1"/>
</dbReference>
<dbReference type="InterPro" id="IPR036390">
    <property type="entry name" value="WH_DNA-bd_sf"/>
</dbReference>
<dbReference type="InterPro" id="IPR036388">
    <property type="entry name" value="WH-like_DNA-bd_sf"/>
</dbReference>
<dbReference type="Pfam" id="PF12802">
    <property type="entry name" value="MarR_2"/>
    <property type="match status" value="1"/>
</dbReference>
<dbReference type="SMART" id="SM00347">
    <property type="entry name" value="HTH_MARR"/>
    <property type="match status" value="1"/>
</dbReference>